<evidence type="ECO:0000313" key="8">
    <source>
        <dbReference type="Proteomes" id="UP000014227"/>
    </source>
</evidence>
<dbReference type="HOGENOM" id="CLU_065341_0_0_0"/>
<dbReference type="PIRSF" id="PIRSF003078">
    <property type="entry name" value="GidB"/>
    <property type="match status" value="1"/>
</dbReference>
<keyword evidence="1 6" id="KW-0963">Cytoplasm</keyword>
<protein>
    <recommendedName>
        <fullName evidence="6">Ribosomal RNA small subunit methyltransferase G</fullName>
        <ecNumber evidence="6">2.1.1.-</ecNumber>
    </recommendedName>
    <alternativeName>
        <fullName evidence="6">16S rRNA 7-methylguanosine methyltransferase</fullName>
        <shortName evidence="6">16S rRNA m7G methyltransferase</shortName>
    </alternativeName>
</protein>
<dbReference type="HAMAP" id="MF_00074">
    <property type="entry name" value="16SrRNA_methyltr_G"/>
    <property type="match status" value="1"/>
</dbReference>
<comment type="similarity">
    <text evidence="6">Belongs to the methyltransferase superfamily. RNA methyltransferase RsmG family.</text>
</comment>
<dbReference type="SUPFAM" id="SSF53335">
    <property type="entry name" value="S-adenosyl-L-methionine-dependent methyltransferases"/>
    <property type="match status" value="1"/>
</dbReference>
<reference evidence="8" key="1">
    <citation type="submission" date="2013-03" db="EMBL/GenBank/DDBJ databases">
        <title>Genome sequence of Chthonomonas calidirosea, the first sequenced genome from the Armatimonadetes phylum (formally candidate division OP10).</title>
        <authorList>
            <person name="Lee K.C.Y."/>
            <person name="Morgan X.C."/>
            <person name="Dunfield P.F."/>
            <person name="Tamas I."/>
            <person name="Houghton K.M."/>
            <person name="Vyssotski M."/>
            <person name="Ryan J.L.J."/>
            <person name="Lagutin K."/>
            <person name="McDonald I.R."/>
            <person name="Stott M.B."/>
        </authorList>
    </citation>
    <scope>NUCLEOTIDE SEQUENCE [LARGE SCALE GENOMIC DNA]</scope>
    <source>
        <strain evidence="8">DSM 23976 / ICMP 18418 / T49</strain>
    </source>
</reference>
<keyword evidence="3 6" id="KW-0489">Methyltransferase</keyword>
<evidence type="ECO:0000313" key="7">
    <source>
        <dbReference type="EMBL" id="CCW34237.1"/>
    </source>
</evidence>
<dbReference type="PATRIC" id="fig|1303518.3.peg.408"/>
<evidence type="ECO:0000256" key="6">
    <source>
        <dbReference type="HAMAP-Rule" id="MF_00074"/>
    </source>
</evidence>
<dbReference type="NCBIfam" id="TIGR00138">
    <property type="entry name" value="rsmG_gidB"/>
    <property type="match status" value="1"/>
</dbReference>
<name>S0EV62_CHTCT</name>
<accession>S0EV62</accession>
<evidence type="ECO:0000256" key="1">
    <source>
        <dbReference type="ARBA" id="ARBA00022490"/>
    </source>
</evidence>
<feature type="binding site" evidence="6">
    <location>
        <begin position="131"/>
        <end position="132"/>
    </location>
    <ligand>
        <name>S-adenosyl-L-methionine</name>
        <dbReference type="ChEBI" id="CHEBI:59789"/>
    </ligand>
</feature>
<feature type="binding site" evidence="6">
    <location>
        <begin position="103"/>
        <end position="105"/>
    </location>
    <ligand>
        <name>S-adenosyl-L-methionine</name>
        <dbReference type="ChEBI" id="CHEBI:59789"/>
    </ligand>
</feature>
<dbReference type="Pfam" id="PF02527">
    <property type="entry name" value="GidB"/>
    <property type="match status" value="1"/>
</dbReference>
<sequence>MLTMEQRRRLVEGAKQFGISLEEWHCDQFATFGALLYETNKFVNLTRIPVDQMVELHFLDSLAISKVLQLSAGSSLLDVGTGAGFPGIPLAIAFPRVHFVLIDGTRKKVEFVRMVIESLALRNVSVFHYRAEDFAKIPSNRSVFDFAVARAVAPMERLLPWLLPFVKAGGYAVAYKGSSVDAELDKLRIAIKTFNGSIERVVSVALPFIEIERKFVLVRKQSSS</sequence>
<dbReference type="InParanoid" id="S0EV62"/>
<evidence type="ECO:0000256" key="2">
    <source>
        <dbReference type="ARBA" id="ARBA00022552"/>
    </source>
</evidence>
<keyword evidence="8" id="KW-1185">Reference proteome</keyword>
<feature type="binding site" evidence="6">
    <location>
        <position position="80"/>
    </location>
    <ligand>
        <name>S-adenosyl-L-methionine</name>
        <dbReference type="ChEBI" id="CHEBI:59789"/>
    </ligand>
</feature>
<dbReference type="CDD" id="cd02440">
    <property type="entry name" value="AdoMet_MTases"/>
    <property type="match status" value="1"/>
</dbReference>
<comment type="subcellular location">
    <subcellularLocation>
        <location evidence="6">Cytoplasm</location>
    </subcellularLocation>
</comment>
<evidence type="ECO:0000256" key="4">
    <source>
        <dbReference type="ARBA" id="ARBA00022679"/>
    </source>
</evidence>
<dbReference type="Gene3D" id="3.40.50.150">
    <property type="entry name" value="Vaccinia Virus protein VP39"/>
    <property type="match status" value="1"/>
</dbReference>
<dbReference type="PANTHER" id="PTHR31760">
    <property type="entry name" value="S-ADENOSYL-L-METHIONINE-DEPENDENT METHYLTRANSFERASES SUPERFAMILY PROTEIN"/>
    <property type="match status" value="1"/>
</dbReference>
<proteinExistence type="inferred from homology"/>
<dbReference type="eggNOG" id="COG0357">
    <property type="taxonomic scope" value="Bacteria"/>
</dbReference>
<dbReference type="AlphaFoldDB" id="S0EV62"/>
<dbReference type="PANTHER" id="PTHR31760:SF0">
    <property type="entry name" value="S-ADENOSYL-L-METHIONINE-DEPENDENT METHYLTRANSFERASES SUPERFAMILY PROTEIN"/>
    <property type="match status" value="1"/>
</dbReference>
<evidence type="ECO:0000256" key="3">
    <source>
        <dbReference type="ARBA" id="ARBA00022603"/>
    </source>
</evidence>
<dbReference type="EC" id="2.1.1.-" evidence="6"/>
<gene>
    <name evidence="6" type="primary">rsmG</name>
    <name evidence="7" type="ORF">CCALI_00402</name>
</gene>
<feature type="binding site" evidence="6">
    <location>
        <position position="150"/>
    </location>
    <ligand>
        <name>S-adenosyl-L-methionine</name>
        <dbReference type="ChEBI" id="CHEBI:59789"/>
    </ligand>
</feature>
<feature type="binding site" evidence="6">
    <location>
        <position position="85"/>
    </location>
    <ligand>
        <name>S-adenosyl-L-methionine</name>
        <dbReference type="ChEBI" id="CHEBI:59789"/>
    </ligand>
</feature>
<dbReference type="InterPro" id="IPR029063">
    <property type="entry name" value="SAM-dependent_MTases_sf"/>
</dbReference>
<keyword evidence="4 6" id="KW-0808">Transferase</keyword>
<dbReference type="RefSeq" id="WP_016481799.1">
    <property type="nucleotide sequence ID" value="NC_021487.1"/>
</dbReference>
<dbReference type="GO" id="GO:0005829">
    <property type="term" value="C:cytosol"/>
    <property type="evidence" value="ECO:0007669"/>
    <property type="project" value="TreeGrafter"/>
</dbReference>
<evidence type="ECO:0000256" key="5">
    <source>
        <dbReference type="ARBA" id="ARBA00022691"/>
    </source>
</evidence>
<dbReference type="KEGG" id="ccz:CCALI_00402"/>
<dbReference type="Proteomes" id="UP000014227">
    <property type="component" value="Chromosome I"/>
</dbReference>
<dbReference type="EMBL" id="HF951689">
    <property type="protein sequence ID" value="CCW34237.1"/>
    <property type="molecule type" value="Genomic_DNA"/>
</dbReference>
<dbReference type="FunCoup" id="S0EV62">
    <property type="interactions" value="370"/>
</dbReference>
<keyword evidence="5 6" id="KW-0949">S-adenosyl-L-methionine</keyword>
<keyword evidence="2 6" id="KW-0698">rRNA processing</keyword>
<dbReference type="InterPro" id="IPR003682">
    <property type="entry name" value="rRNA_ssu_MeTfrase_G"/>
</dbReference>
<dbReference type="STRING" id="454171.CP488_00754"/>
<comment type="function">
    <text evidence="6">Specifically methylates the N7 position of a guanine in 16S rRNA.</text>
</comment>
<organism evidence="7 8">
    <name type="scientific">Chthonomonas calidirosea (strain DSM 23976 / ICMP 18418 / T49)</name>
    <dbReference type="NCBI Taxonomy" id="1303518"/>
    <lineage>
        <taxon>Bacteria</taxon>
        <taxon>Bacillati</taxon>
        <taxon>Armatimonadota</taxon>
        <taxon>Chthonomonadia</taxon>
        <taxon>Chthonomonadales</taxon>
        <taxon>Chthonomonadaceae</taxon>
        <taxon>Chthonomonas</taxon>
    </lineage>
</organism>
<dbReference type="GO" id="GO:0070043">
    <property type="term" value="F:rRNA (guanine-N7-)-methyltransferase activity"/>
    <property type="evidence" value="ECO:0007669"/>
    <property type="project" value="UniProtKB-UniRule"/>
</dbReference>